<dbReference type="PANTHER" id="PTHR23336:SF76">
    <property type="entry name" value="MORC S5 DOMAIN-CONTAINING PROTEIN"/>
    <property type="match status" value="1"/>
</dbReference>
<keyword evidence="10" id="KW-1185">Reference proteome</keyword>
<feature type="region of interest" description="Disordered" evidence="8">
    <location>
        <begin position="619"/>
        <end position="639"/>
    </location>
</feature>
<organism evidence="10 11">
    <name type="scientific">Biomphalaria glabrata</name>
    <name type="common">Bloodfluke planorb</name>
    <name type="synonym">Freshwater snail</name>
    <dbReference type="NCBI Taxonomy" id="6526"/>
    <lineage>
        <taxon>Eukaryota</taxon>
        <taxon>Metazoa</taxon>
        <taxon>Spiralia</taxon>
        <taxon>Lophotrochozoa</taxon>
        <taxon>Mollusca</taxon>
        <taxon>Gastropoda</taxon>
        <taxon>Heterobranchia</taxon>
        <taxon>Euthyneura</taxon>
        <taxon>Panpulmonata</taxon>
        <taxon>Hygrophila</taxon>
        <taxon>Lymnaeoidea</taxon>
        <taxon>Planorbidae</taxon>
        <taxon>Biomphalaria</taxon>
    </lineage>
</organism>
<feature type="coiled-coil region" evidence="7">
    <location>
        <begin position="471"/>
        <end position="564"/>
    </location>
</feature>
<dbReference type="AlphaFoldDB" id="A0A9W3ANW6"/>
<feature type="region of interest" description="Disordered" evidence="8">
    <location>
        <begin position="836"/>
        <end position="1025"/>
    </location>
</feature>
<feature type="domain" description="CW-type" evidence="9">
    <location>
        <begin position="401"/>
        <end position="455"/>
    </location>
</feature>
<dbReference type="OrthoDB" id="757982at2759"/>
<dbReference type="Pfam" id="PF07496">
    <property type="entry name" value="zf-CW"/>
    <property type="match status" value="1"/>
</dbReference>
<dbReference type="RefSeq" id="XP_055888839.1">
    <property type="nucleotide sequence ID" value="XM_056032864.1"/>
</dbReference>
<dbReference type="InterPro" id="IPR036890">
    <property type="entry name" value="HATPase_C_sf"/>
</dbReference>
<dbReference type="GO" id="GO:0005634">
    <property type="term" value="C:nucleus"/>
    <property type="evidence" value="ECO:0007669"/>
    <property type="project" value="UniProtKB-SubCell"/>
</dbReference>
<protein>
    <submittedName>
        <fullName evidence="11">MORC family CW-type zinc finger protein 3-like isoform X1</fullName>
    </submittedName>
</protein>
<dbReference type="Pfam" id="PF13589">
    <property type="entry name" value="HATPase_c_3"/>
    <property type="match status" value="1"/>
</dbReference>
<keyword evidence="4" id="KW-0862">Zinc</keyword>
<evidence type="ECO:0000256" key="2">
    <source>
        <dbReference type="ARBA" id="ARBA00022723"/>
    </source>
</evidence>
<keyword evidence="5 7" id="KW-0175">Coiled coil</keyword>
<dbReference type="GO" id="GO:0008270">
    <property type="term" value="F:zinc ion binding"/>
    <property type="evidence" value="ECO:0007669"/>
    <property type="project" value="UniProtKB-KW"/>
</dbReference>
<dbReference type="GO" id="GO:0016887">
    <property type="term" value="F:ATP hydrolysis activity"/>
    <property type="evidence" value="ECO:0007669"/>
    <property type="project" value="InterPro"/>
</dbReference>
<keyword evidence="3" id="KW-0863">Zinc-finger</keyword>
<comment type="subcellular location">
    <subcellularLocation>
        <location evidence="1">Nucleus</location>
    </subcellularLocation>
</comment>
<feature type="compositionally biased region" description="Low complexity" evidence="8">
    <location>
        <begin position="959"/>
        <end position="969"/>
    </location>
</feature>
<gene>
    <name evidence="11" type="primary">LOC106050821</name>
</gene>
<dbReference type="InterPro" id="IPR045261">
    <property type="entry name" value="MORC_ATPase"/>
</dbReference>
<feature type="compositionally biased region" description="Low complexity" evidence="8">
    <location>
        <begin position="935"/>
        <end position="947"/>
    </location>
</feature>
<accession>A0A9W3ANW6</accession>
<evidence type="ECO:0000256" key="4">
    <source>
        <dbReference type="ARBA" id="ARBA00022833"/>
    </source>
</evidence>
<dbReference type="GeneID" id="106050821"/>
<evidence type="ECO:0000256" key="6">
    <source>
        <dbReference type="ARBA" id="ARBA00023242"/>
    </source>
</evidence>
<reference evidence="11" key="1">
    <citation type="submission" date="2025-08" db="UniProtKB">
        <authorList>
            <consortium name="RefSeq"/>
        </authorList>
    </citation>
    <scope>IDENTIFICATION</scope>
</reference>
<dbReference type="PROSITE" id="PS51050">
    <property type="entry name" value="ZF_CW"/>
    <property type="match status" value="1"/>
</dbReference>
<feature type="compositionally biased region" description="Basic and acidic residues" evidence="8">
    <location>
        <begin position="878"/>
        <end position="889"/>
    </location>
</feature>
<feature type="region of interest" description="Disordered" evidence="8">
    <location>
        <begin position="664"/>
        <end position="699"/>
    </location>
</feature>
<keyword evidence="6" id="KW-0539">Nucleus</keyword>
<evidence type="ECO:0000259" key="9">
    <source>
        <dbReference type="PROSITE" id="PS51050"/>
    </source>
</evidence>
<evidence type="ECO:0000256" key="8">
    <source>
        <dbReference type="SAM" id="MobiDB-lite"/>
    </source>
</evidence>
<evidence type="ECO:0000256" key="1">
    <source>
        <dbReference type="ARBA" id="ARBA00004123"/>
    </source>
</evidence>
<dbReference type="PANTHER" id="PTHR23336">
    <property type="entry name" value="ZINC FINGER CW-TYPE COILED-COIL DOMAIN PROTEIN 3"/>
    <property type="match status" value="1"/>
</dbReference>
<dbReference type="Proteomes" id="UP001165740">
    <property type="component" value="Chromosome 6"/>
</dbReference>
<feature type="compositionally biased region" description="Polar residues" evidence="8">
    <location>
        <begin position="798"/>
        <end position="811"/>
    </location>
</feature>
<evidence type="ECO:0000256" key="3">
    <source>
        <dbReference type="ARBA" id="ARBA00022771"/>
    </source>
</evidence>
<evidence type="ECO:0000256" key="5">
    <source>
        <dbReference type="ARBA" id="ARBA00023054"/>
    </source>
</evidence>
<name>A0A9W3ANW6_BIOGL</name>
<sequence>MASTLGIPLSKVSPAFLHANSTSHTWVFSAFAELIDNAYDPDVSASELLIDQIDIRDTPSLIFLDNGAGMDRDHLLKMLSFGFCEKDIYERQGSHQPIGHYGNGFKSGSMRIGLDALVFTRSQRSACIGFLSQTYLKAIQTDCVVVPILEYRLPKLERIKSQESRNNLNAILQYSVFKYEEELKAELSALEGSKTGTKIIISNLKRLQDGTYELDFSSDPTDIRCPEAHEIDLTSVYHRPVQHNASEYKSSLREYCSILFLRPRMKITIRGVRVKSKLVSKSLSNTEIDMYKPTWLSRPVKIIFGFTCETEKSEDYGMMLYHRNRLIKAYEKVGYQKQPNELGIGVVGVAQVDFLQPIHNKQDFNKDEKFNSVMAAFALKLNEYWNEKKGQQATASTSQTHRNNPDWLWAQCDQCLKWRRLPDGIDGKTLPDQWYCRMNPDATHNRCDIPEEPEDEDLAVKPTYEKTFKKKMEERKRIRQMEMEREDEIKKRKMMEKERELREKEAALRAIQRVPPPPDTHTVTALQKELAAARQREEMQRQLIQRIQEENKKIIDNLKSLKGKPSKDALDQMNRILESSLATLPNTKDLQMHTRKISKPINIKTESGEVVSVTQNNMNGTDYDGDDNEDVVTKHSSQGKTILPKKIKPKEVMKVSTSFVQPKSDLKTTVNGHPLKKTDAVSDPQASRQVSRQSRQQRKAEKLLAVIDLTSDKEFGELVDIKPDLDELRSSIQDSLLTDNADIKPDKGELDAVIAANSSDKSLKEKSAKVIPETKKEIIDSAYSETQHKNKLPKSGSDLKSSPVKTSSSHQDVSEKFYDNLEAALVAVRQKKEKERLEKTQQLSNGSLDLPTSSENLASDQLQNSNPKSPLDNADPLKTMDIKTEKDEQSIVNRLRRSMNEQSQDDMEEDNNDDSNDFIHDSFSSVPQDKDTKVISETTLETTISSTDHCKPKKNCKDSSSFPSSSIPNEESETENSLHAFSSADDEDSIKTNDPELENEKNDHVSSVSIKSVQHSNNQNSVSQEDMTSIINCSVRYDQTENIRDPTLSPDGDTTDSFSYIIPLASLSDITPVSNQTEQEVASGEGKIIDAGKHTQHIGVNEDLYVHGENISFKSKQNTTYSSSHSQLLNHNQRVSTMKNVASGNNLNRNANSKVLSEQTQISSSCKPDVAVCNKETQTLTGNVSVAEVQTEESTLDCELREKLEKTQLKLRSFYKDVHQLLRLSYTDLIPGNEEDLENIIRNLIEVKQEQQDQLQTQTHGED</sequence>
<proteinExistence type="predicted"/>
<feature type="region of interest" description="Disordered" evidence="8">
    <location>
        <begin position="782"/>
        <end position="813"/>
    </location>
</feature>
<feature type="compositionally biased region" description="Polar residues" evidence="8">
    <location>
        <begin position="840"/>
        <end position="868"/>
    </location>
</feature>
<feature type="compositionally biased region" description="Basic and acidic residues" evidence="8">
    <location>
        <begin position="989"/>
        <end position="1004"/>
    </location>
</feature>
<dbReference type="InterPro" id="IPR011124">
    <property type="entry name" value="Znf_CW"/>
</dbReference>
<dbReference type="Gene3D" id="3.30.40.100">
    <property type="match status" value="1"/>
</dbReference>
<feature type="compositionally biased region" description="Low complexity" evidence="8">
    <location>
        <begin position="1012"/>
        <end position="1024"/>
    </location>
</feature>
<evidence type="ECO:0000313" key="10">
    <source>
        <dbReference type="Proteomes" id="UP001165740"/>
    </source>
</evidence>
<evidence type="ECO:0000313" key="11">
    <source>
        <dbReference type="RefSeq" id="XP_055888839.1"/>
    </source>
</evidence>
<feature type="compositionally biased region" description="Acidic residues" evidence="8">
    <location>
        <begin position="903"/>
        <end position="916"/>
    </location>
</feature>
<dbReference type="Pfam" id="PF17942">
    <property type="entry name" value="Morc6_S5"/>
    <property type="match status" value="1"/>
</dbReference>
<dbReference type="SUPFAM" id="SSF55874">
    <property type="entry name" value="ATPase domain of HSP90 chaperone/DNA topoisomerase II/histidine kinase"/>
    <property type="match status" value="1"/>
</dbReference>
<dbReference type="InterPro" id="IPR041006">
    <property type="entry name" value="Morc_S5"/>
</dbReference>
<evidence type="ECO:0000256" key="7">
    <source>
        <dbReference type="SAM" id="Coils"/>
    </source>
</evidence>
<keyword evidence="2" id="KW-0479">Metal-binding</keyword>